<dbReference type="OMA" id="ADEDHFM"/>
<reference evidence="2" key="4">
    <citation type="submission" date="2025-08" db="UniProtKB">
        <authorList>
            <consortium name="Ensembl"/>
        </authorList>
    </citation>
    <scope>IDENTIFICATION</scope>
</reference>
<feature type="signal peptide" evidence="1">
    <location>
        <begin position="1"/>
        <end position="22"/>
    </location>
</feature>
<dbReference type="Proteomes" id="UP000314986">
    <property type="component" value="Unassembled WGS sequence"/>
</dbReference>
<accession>A0A4W3GBC8</accession>
<proteinExistence type="predicted"/>
<dbReference type="STRING" id="7868.ENSCMIP00000000488"/>
<dbReference type="GeneTree" id="ENSGT00940000168975"/>
<dbReference type="AlphaFoldDB" id="A0A4W3GBC8"/>
<dbReference type="Ensembl" id="ENSCMIT00000000526.1">
    <property type="protein sequence ID" value="ENSCMIP00000000488.1"/>
    <property type="gene ID" value="ENSCMIG00000000346.1"/>
</dbReference>
<reference evidence="3" key="3">
    <citation type="journal article" date="2014" name="Nature">
        <title>Elephant shark genome provides unique insights into gnathostome evolution.</title>
        <authorList>
            <consortium name="International Elephant Shark Genome Sequencing Consortium"/>
            <person name="Venkatesh B."/>
            <person name="Lee A.P."/>
            <person name="Ravi V."/>
            <person name="Maurya A.K."/>
            <person name="Lian M.M."/>
            <person name="Swann J.B."/>
            <person name="Ohta Y."/>
            <person name="Flajnik M.F."/>
            <person name="Sutoh Y."/>
            <person name="Kasahara M."/>
            <person name="Hoon S."/>
            <person name="Gangu V."/>
            <person name="Roy S.W."/>
            <person name="Irimia M."/>
            <person name="Korzh V."/>
            <person name="Kondrychyn I."/>
            <person name="Lim Z.W."/>
            <person name="Tay B.H."/>
            <person name="Tohari S."/>
            <person name="Kong K.W."/>
            <person name="Ho S."/>
            <person name="Lorente-Galdos B."/>
            <person name="Quilez J."/>
            <person name="Marques-Bonet T."/>
            <person name="Raney B.J."/>
            <person name="Ingham P.W."/>
            <person name="Tay A."/>
            <person name="Hillier L.W."/>
            <person name="Minx P."/>
            <person name="Boehm T."/>
            <person name="Wilson R.K."/>
            <person name="Brenner S."/>
            <person name="Warren W.C."/>
        </authorList>
    </citation>
    <scope>NUCLEOTIDE SEQUENCE [LARGE SCALE GENOMIC DNA]</scope>
</reference>
<evidence type="ECO:0000313" key="2">
    <source>
        <dbReference type="Ensembl" id="ENSCMIP00000000488.1"/>
    </source>
</evidence>
<reference evidence="3" key="1">
    <citation type="journal article" date="2006" name="Science">
        <title>Ancient noncoding elements conserved in the human genome.</title>
        <authorList>
            <person name="Venkatesh B."/>
            <person name="Kirkness E.F."/>
            <person name="Loh Y.H."/>
            <person name="Halpern A.L."/>
            <person name="Lee A.P."/>
            <person name="Johnson J."/>
            <person name="Dandona N."/>
            <person name="Viswanathan L.D."/>
            <person name="Tay A."/>
            <person name="Venter J.C."/>
            <person name="Strausberg R.L."/>
            <person name="Brenner S."/>
        </authorList>
    </citation>
    <scope>NUCLEOTIDE SEQUENCE [LARGE SCALE GENOMIC DNA]</scope>
</reference>
<keyword evidence="3" id="KW-1185">Reference proteome</keyword>
<name>A0A4W3GBC8_CALMI</name>
<dbReference type="InParanoid" id="A0A4W3GBC8"/>
<keyword evidence="1" id="KW-0732">Signal</keyword>
<protein>
    <recommendedName>
        <fullName evidence="4">Ankyrin-1</fullName>
    </recommendedName>
</protein>
<evidence type="ECO:0000313" key="3">
    <source>
        <dbReference type="Proteomes" id="UP000314986"/>
    </source>
</evidence>
<evidence type="ECO:0008006" key="4">
    <source>
        <dbReference type="Google" id="ProtNLM"/>
    </source>
</evidence>
<evidence type="ECO:0000256" key="1">
    <source>
        <dbReference type="SAM" id="SignalP"/>
    </source>
</evidence>
<sequence length="184" mass="20691">MLTLLTETLVSLVLLGFFLVSCQNVLQIVSNTVQFVLKYVHQELDKELGESQSSSDDEEVVTTRVVRRRIIVKGDEVKNIPPESVTEEQFEDEHGNLVTKKVIRKLVGRVAPGDGKQGFVEDLHHEVDMERRTDPLVKYTVLQRDVSESKAAEMGSASYSDWIQGRMGAYVVKRISSQTGTPEQ</sequence>
<reference evidence="2" key="5">
    <citation type="submission" date="2025-09" db="UniProtKB">
        <authorList>
            <consortium name="Ensembl"/>
        </authorList>
    </citation>
    <scope>IDENTIFICATION</scope>
</reference>
<organism evidence="2 3">
    <name type="scientific">Callorhinchus milii</name>
    <name type="common">Ghost shark</name>
    <dbReference type="NCBI Taxonomy" id="7868"/>
    <lineage>
        <taxon>Eukaryota</taxon>
        <taxon>Metazoa</taxon>
        <taxon>Chordata</taxon>
        <taxon>Craniata</taxon>
        <taxon>Vertebrata</taxon>
        <taxon>Chondrichthyes</taxon>
        <taxon>Holocephali</taxon>
        <taxon>Chimaeriformes</taxon>
        <taxon>Callorhinchidae</taxon>
        <taxon>Callorhinchus</taxon>
    </lineage>
</organism>
<feature type="chain" id="PRO_5021400407" description="Ankyrin-1" evidence="1">
    <location>
        <begin position="23"/>
        <end position="184"/>
    </location>
</feature>
<reference evidence="3" key="2">
    <citation type="journal article" date="2007" name="PLoS Biol.">
        <title>Survey sequencing and comparative analysis of the elephant shark (Callorhinchus milii) genome.</title>
        <authorList>
            <person name="Venkatesh B."/>
            <person name="Kirkness E.F."/>
            <person name="Loh Y.H."/>
            <person name="Halpern A.L."/>
            <person name="Lee A.P."/>
            <person name="Johnson J."/>
            <person name="Dandona N."/>
            <person name="Viswanathan L.D."/>
            <person name="Tay A."/>
            <person name="Venter J.C."/>
            <person name="Strausberg R.L."/>
            <person name="Brenner S."/>
        </authorList>
    </citation>
    <scope>NUCLEOTIDE SEQUENCE [LARGE SCALE GENOMIC DNA]</scope>
</reference>